<dbReference type="RefSeq" id="WP_307254382.1">
    <property type="nucleotide sequence ID" value="NZ_JAUSUV010000013.1"/>
</dbReference>
<name>A0AAJ1WV30_9BACL</name>
<dbReference type="Proteomes" id="UP001238450">
    <property type="component" value="Unassembled WGS sequence"/>
</dbReference>
<gene>
    <name evidence="1" type="ORF">J2Z48_002774</name>
</gene>
<reference evidence="1 2" key="1">
    <citation type="submission" date="2023-07" db="EMBL/GenBank/DDBJ databases">
        <title>Genomic Encyclopedia of Type Strains, Phase IV (KMG-IV): sequencing the most valuable type-strain genomes for metagenomic binning, comparative biology and taxonomic classification.</title>
        <authorList>
            <person name="Goeker M."/>
        </authorList>
    </citation>
    <scope>NUCLEOTIDE SEQUENCE [LARGE SCALE GENOMIC DNA]</scope>
    <source>
        <strain evidence="1 2">DSM 46876</strain>
    </source>
</reference>
<keyword evidence="2" id="KW-1185">Reference proteome</keyword>
<sequence>MGIGKWGEENQEAYFTLTSNGVRWMHGISAFGEQTIEEGFIQSPK</sequence>
<proteinExistence type="predicted"/>
<evidence type="ECO:0000313" key="1">
    <source>
        <dbReference type="EMBL" id="MDQ0418571.1"/>
    </source>
</evidence>
<comment type="caution">
    <text evidence="1">The sequence shown here is derived from an EMBL/GenBank/DDBJ whole genome shotgun (WGS) entry which is preliminary data.</text>
</comment>
<dbReference type="AlphaFoldDB" id="A0AAJ1WV30"/>
<protein>
    <submittedName>
        <fullName evidence="1">Uncharacterized protein</fullName>
    </submittedName>
</protein>
<dbReference type="EMBL" id="JAUSUV010000013">
    <property type="protein sequence ID" value="MDQ0418571.1"/>
    <property type="molecule type" value="Genomic_DNA"/>
</dbReference>
<evidence type="ECO:0000313" key="2">
    <source>
        <dbReference type="Proteomes" id="UP001238450"/>
    </source>
</evidence>
<accession>A0AAJ1WV30</accession>
<organism evidence="1 2">
    <name type="scientific">Croceifilum oryzae</name>
    <dbReference type="NCBI Taxonomy" id="1553429"/>
    <lineage>
        <taxon>Bacteria</taxon>
        <taxon>Bacillati</taxon>
        <taxon>Bacillota</taxon>
        <taxon>Bacilli</taxon>
        <taxon>Bacillales</taxon>
        <taxon>Thermoactinomycetaceae</taxon>
        <taxon>Croceifilum</taxon>
    </lineage>
</organism>